<dbReference type="Proteomes" id="UP000092460">
    <property type="component" value="Unassembled WGS sequence"/>
</dbReference>
<dbReference type="InterPro" id="IPR016197">
    <property type="entry name" value="Chromo-like_dom_sf"/>
</dbReference>
<dbReference type="GO" id="GO:0005634">
    <property type="term" value="C:nucleus"/>
    <property type="evidence" value="ECO:0007669"/>
    <property type="project" value="UniProtKB-SubCell"/>
</dbReference>
<organism evidence="5 6">
    <name type="scientific">Glossina palpalis gambiensis</name>
    <dbReference type="NCBI Taxonomy" id="67801"/>
    <lineage>
        <taxon>Eukaryota</taxon>
        <taxon>Metazoa</taxon>
        <taxon>Ecdysozoa</taxon>
        <taxon>Arthropoda</taxon>
        <taxon>Hexapoda</taxon>
        <taxon>Insecta</taxon>
        <taxon>Pterygota</taxon>
        <taxon>Neoptera</taxon>
        <taxon>Endopterygota</taxon>
        <taxon>Diptera</taxon>
        <taxon>Brachycera</taxon>
        <taxon>Muscomorpha</taxon>
        <taxon>Hippoboscoidea</taxon>
        <taxon>Glossinidae</taxon>
        <taxon>Glossina</taxon>
    </lineage>
</organism>
<dbReference type="PROSITE" id="PS50013">
    <property type="entry name" value="CHROMO_2"/>
    <property type="match status" value="2"/>
</dbReference>
<keyword evidence="6" id="KW-1185">Reference proteome</keyword>
<dbReference type="EMBL" id="JXJN01011423">
    <property type="status" value="NOT_ANNOTATED_CDS"/>
    <property type="molecule type" value="Genomic_DNA"/>
</dbReference>
<reference evidence="6" key="1">
    <citation type="submission" date="2015-01" db="EMBL/GenBank/DDBJ databases">
        <authorList>
            <person name="Aksoy S."/>
            <person name="Warren W."/>
            <person name="Wilson R.K."/>
        </authorList>
    </citation>
    <scope>NUCLEOTIDE SEQUENCE [LARGE SCALE GENOMIC DNA]</scope>
    <source>
        <strain evidence="6">IAEA</strain>
    </source>
</reference>
<dbReference type="InterPro" id="IPR023780">
    <property type="entry name" value="Chromo_domain"/>
</dbReference>
<evidence type="ECO:0000313" key="5">
    <source>
        <dbReference type="EnsemblMetazoa" id="GPPI024779-PA"/>
    </source>
</evidence>
<dbReference type="VEuPathDB" id="VectorBase:GPPI024779"/>
<dbReference type="PANTHER" id="PTHR22812">
    <property type="entry name" value="CHROMOBOX PROTEIN"/>
    <property type="match status" value="1"/>
</dbReference>
<dbReference type="CDD" id="cd00024">
    <property type="entry name" value="CD_CSD"/>
    <property type="match status" value="2"/>
</dbReference>
<dbReference type="Gene3D" id="2.40.50.40">
    <property type="match status" value="2"/>
</dbReference>
<dbReference type="STRING" id="67801.A0A1B0BBG0"/>
<dbReference type="InterPro" id="IPR000953">
    <property type="entry name" value="Chromo/chromo_shadow_dom"/>
</dbReference>
<proteinExistence type="predicted"/>
<dbReference type="AlphaFoldDB" id="A0A1B0BBG0"/>
<dbReference type="EnsemblMetazoa" id="GPPI024779-RA">
    <property type="protein sequence ID" value="GPPI024779-PA"/>
    <property type="gene ID" value="GPPI024779"/>
</dbReference>
<dbReference type="InterPro" id="IPR051219">
    <property type="entry name" value="Heterochromatin_chromo-domain"/>
</dbReference>
<feature type="domain" description="Chromo" evidence="4">
    <location>
        <begin position="149"/>
        <end position="207"/>
    </location>
</feature>
<feature type="compositionally biased region" description="Basic and acidic residues" evidence="3">
    <location>
        <begin position="118"/>
        <end position="143"/>
    </location>
</feature>
<feature type="region of interest" description="Disordered" evidence="3">
    <location>
        <begin position="104"/>
        <end position="147"/>
    </location>
</feature>
<dbReference type="InterPro" id="IPR023779">
    <property type="entry name" value="Chromodomain_CS"/>
</dbReference>
<comment type="subcellular location">
    <subcellularLocation>
        <location evidence="1">Nucleus</location>
    </subcellularLocation>
</comment>
<evidence type="ECO:0000256" key="1">
    <source>
        <dbReference type="ARBA" id="ARBA00004123"/>
    </source>
</evidence>
<name>A0A1B0BBG0_9MUSC</name>
<evidence type="ECO:0000313" key="6">
    <source>
        <dbReference type="Proteomes" id="UP000092460"/>
    </source>
</evidence>
<keyword evidence="2" id="KW-0539">Nucleus</keyword>
<dbReference type="GO" id="GO:0005694">
    <property type="term" value="C:chromosome"/>
    <property type="evidence" value="ECO:0007669"/>
    <property type="project" value="UniProtKB-ARBA"/>
</dbReference>
<evidence type="ECO:0000256" key="2">
    <source>
        <dbReference type="ARBA" id="ARBA00023242"/>
    </source>
</evidence>
<dbReference type="SMART" id="SM00298">
    <property type="entry name" value="CHROMO"/>
    <property type="match status" value="2"/>
</dbReference>
<feature type="domain" description="Chromo" evidence="4">
    <location>
        <begin position="233"/>
        <end position="291"/>
    </location>
</feature>
<dbReference type="Pfam" id="PF00385">
    <property type="entry name" value="Chromo"/>
    <property type="match status" value="2"/>
</dbReference>
<sequence length="304" mass="35476">MQVMQEMTPTSVSLQNVSTHFTLVETVFNANKILSLNLAKDGGLTALPPATPNNDYEMSNNIFRHHNAINSQDTSYRFCISFCHSTILFYKKFAKKKLVKRKRAALKNSGNQGKRSMANREGDVKRETNIKDGGKDRQRKTSAEEDQEYEVEQIVGHKMVRGVFHFLMRWKGYSKDDDTWEPEYVLNCPIILEKYKRKYRLNLTKHRQAPLKKAEINRSNLSVKSKKDLNANRTVDKIIDYTEARSGRIFRVRWKGLAAKDDTWESENDLTCTYAIQKFMKRIKSQEKDLNEKPTKRNKLHMDD</sequence>
<protein>
    <recommendedName>
        <fullName evidence="4">Chromo domain-containing protein</fullName>
    </recommendedName>
</protein>
<dbReference type="PROSITE" id="PS00598">
    <property type="entry name" value="CHROMO_1"/>
    <property type="match status" value="2"/>
</dbReference>
<accession>A0A1B0BBG0</accession>
<reference evidence="5" key="2">
    <citation type="submission" date="2020-05" db="UniProtKB">
        <authorList>
            <consortium name="EnsemblMetazoa"/>
        </authorList>
    </citation>
    <scope>IDENTIFICATION</scope>
    <source>
        <strain evidence="5">IAEA</strain>
    </source>
</reference>
<evidence type="ECO:0000256" key="3">
    <source>
        <dbReference type="SAM" id="MobiDB-lite"/>
    </source>
</evidence>
<evidence type="ECO:0000259" key="4">
    <source>
        <dbReference type="PROSITE" id="PS50013"/>
    </source>
</evidence>
<dbReference type="SUPFAM" id="SSF54160">
    <property type="entry name" value="Chromo domain-like"/>
    <property type="match status" value="2"/>
</dbReference>